<keyword evidence="1" id="KW-1133">Transmembrane helix</keyword>
<feature type="transmembrane region" description="Helical" evidence="1">
    <location>
        <begin position="12"/>
        <end position="29"/>
    </location>
</feature>
<feature type="transmembrane region" description="Helical" evidence="1">
    <location>
        <begin position="96"/>
        <end position="117"/>
    </location>
</feature>
<keyword evidence="1" id="KW-0472">Membrane</keyword>
<reference evidence="2 3" key="1">
    <citation type="submission" date="2019-06" db="EMBL/GenBank/DDBJ databases">
        <title>Genome analyses of bacteria isolated from kimchi.</title>
        <authorList>
            <person name="Lee S."/>
            <person name="Ahn S."/>
            <person name="Roh S."/>
        </authorList>
    </citation>
    <scope>NUCLEOTIDE SEQUENCE [LARGE SCALE GENOMIC DNA]</scope>
    <source>
        <strain evidence="2 3">CBA4606</strain>
    </source>
</reference>
<name>A0A5B8SUE1_9GAMM</name>
<evidence type="ECO:0000256" key="1">
    <source>
        <dbReference type="SAM" id="Phobius"/>
    </source>
</evidence>
<evidence type="ECO:0000313" key="2">
    <source>
        <dbReference type="EMBL" id="QEA39904.1"/>
    </source>
</evidence>
<feature type="transmembrane region" description="Helical" evidence="1">
    <location>
        <begin position="68"/>
        <end position="90"/>
    </location>
</feature>
<protein>
    <submittedName>
        <fullName evidence="2">Uncharacterized protein</fullName>
    </submittedName>
</protein>
<feature type="transmembrane region" description="Helical" evidence="1">
    <location>
        <begin position="35"/>
        <end position="56"/>
    </location>
</feature>
<accession>A0A5B8SUE1</accession>
<dbReference type="Proteomes" id="UP000321272">
    <property type="component" value="Chromosome"/>
</dbReference>
<gene>
    <name evidence="2" type="ORF">FGL86_13050</name>
</gene>
<keyword evidence="3" id="KW-1185">Reference proteome</keyword>
<dbReference type="AlphaFoldDB" id="A0A5B8SUE1"/>
<sequence length="123" mass="13333">MTLTPSVERLCIMLSLVAVILATLPRYLIGEHNERLILIVLAALALAVVSAVQWYQLSSAHRRRLPGLLGRFGACVVVGIVVMSGWQFLARGGIDMAIALSQGATLGLLLYVLGLWLRKKPAQ</sequence>
<keyword evidence="1" id="KW-0812">Transmembrane</keyword>
<dbReference type="EMBL" id="CP042382">
    <property type="protein sequence ID" value="QEA39904.1"/>
    <property type="molecule type" value="Genomic_DNA"/>
</dbReference>
<organism evidence="2 3">
    <name type="scientific">Pistricoccus aurantiacus</name>
    <dbReference type="NCBI Taxonomy" id="1883414"/>
    <lineage>
        <taxon>Bacteria</taxon>
        <taxon>Pseudomonadati</taxon>
        <taxon>Pseudomonadota</taxon>
        <taxon>Gammaproteobacteria</taxon>
        <taxon>Oceanospirillales</taxon>
        <taxon>Halomonadaceae</taxon>
        <taxon>Pistricoccus</taxon>
    </lineage>
</organism>
<dbReference type="KEGG" id="paur:FGL86_13050"/>
<proteinExistence type="predicted"/>
<evidence type="ECO:0000313" key="3">
    <source>
        <dbReference type="Proteomes" id="UP000321272"/>
    </source>
</evidence>
<dbReference type="RefSeq" id="WP_147184952.1">
    <property type="nucleotide sequence ID" value="NZ_CP042382.1"/>
</dbReference>